<dbReference type="SMART" id="SM00448">
    <property type="entry name" value="REC"/>
    <property type="match status" value="1"/>
</dbReference>
<dbReference type="PANTHER" id="PTHR43214">
    <property type="entry name" value="TWO-COMPONENT RESPONSE REGULATOR"/>
    <property type="match status" value="1"/>
</dbReference>
<evidence type="ECO:0000256" key="1">
    <source>
        <dbReference type="ARBA" id="ARBA00023125"/>
    </source>
</evidence>
<evidence type="ECO:0000313" key="6">
    <source>
        <dbReference type="Proteomes" id="UP000219271"/>
    </source>
</evidence>
<feature type="modified residue" description="4-aspartylphosphate" evidence="2">
    <location>
        <position position="52"/>
    </location>
</feature>
<dbReference type="PROSITE" id="PS00622">
    <property type="entry name" value="HTH_LUXR_1"/>
    <property type="match status" value="1"/>
</dbReference>
<dbReference type="InterPro" id="IPR011006">
    <property type="entry name" value="CheY-like_superfamily"/>
</dbReference>
<dbReference type="Gene3D" id="1.10.10.10">
    <property type="entry name" value="Winged helix-like DNA-binding domain superfamily/Winged helix DNA-binding domain"/>
    <property type="match status" value="1"/>
</dbReference>
<dbReference type="InterPro" id="IPR001789">
    <property type="entry name" value="Sig_transdc_resp-reg_receiver"/>
</dbReference>
<dbReference type="GO" id="GO:0000160">
    <property type="term" value="P:phosphorelay signal transduction system"/>
    <property type="evidence" value="ECO:0007669"/>
    <property type="project" value="InterPro"/>
</dbReference>
<dbReference type="InterPro" id="IPR016032">
    <property type="entry name" value="Sig_transdc_resp-reg_C-effctor"/>
</dbReference>
<dbReference type="Proteomes" id="UP000219271">
    <property type="component" value="Unassembled WGS sequence"/>
</dbReference>
<dbReference type="PRINTS" id="PR00038">
    <property type="entry name" value="HTHLUXR"/>
</dbReference>
<dbReference type="CDD" id="cd06170">
    <property type="entry name" value="LuxR_C_like"/>
    <property type="match status" value="1"/>
</dbReference>
<keyword evidence="1" id="KW-0238">DNA-binding</keyword>
<reference evidence="6" key="1">
    <citation type="submission" date="2017-09" db="EMBL/GenBank/DDBJ databases">
        <authorList>
            <person name="Varghese N."/>
            <person name="Submissions S."/>
        </authorList>
    </citation>
    <scope>NUCLEOTIDE SEQUENCE [LARGE SCALE GENOMIC DNA]</scope>
    <source>
        <strain evidence="6">JKS000234</strain>
    </source>
</reference>
<dbReference type="PROSITE" id="PS50110">
    <property type="entry name" value="RESPONSE_REGULATORY"/>
    <property type="match status" value="1"/>
</dbReference>
<name>A0A286BQ64_9GAMM</name>
<organism evidence="5 6">
    <name type="scientific">Candidatus Pantoea floridensis</name>
    <dbReference type="NCBI Taxonomy" id="1938870"/>
    <lineage>
        <taxon>Bacteria</taxon>
        <taxon>Pseudomonadati</taxon>
        <taxon>Pseudomonadota</taxon>
        <taxon>Gammaproteobacteria</taxon>
        <taxon>Enterobacterales</taxon>
        <taxon>Erwiniaceae</taxon>
        <taxon>Pantoea</taxon>
    </lineage>
</organism>
<evidence type="ECO:0000259" key="3">
    <source>
        <dbReference type="PROSITE" id="PS50043"/>
    </source>
</evidence>
<dbReference type="InterPro" id="IPR039420">
    <property type="entry name" value="WalR-like"/>
</dbReference>
<evidence type="ECO:0000313" key="5">
    <source>
        <dbReference type="EMBL" id="SOD36292.1"/>
    </source>
</evidence>
<dbReference type="InterPro" id="IPR036388">
    <property type="entry name" value="WH-like_DNA-bd_sf"/>
</dbReference>
<dbReference type="Gene3D" id="3.40.50.2300">
    <property type="match status" value="1"/>
</dbReference>
<dbReference type="SUPFAM" id="SSF52172">
    <property type="entry name" value="CheY-like"/>
    <property type="match status" value="1"/>
</dbReference>
<gene>
    <name evidence="5" type="ORF">SAMN06273570_0714</name>
</gene>
<feature type="domain" description="Response regulatory" evidence="4">
    <location>
        <begin position="2"/>
        <end position="117"/>
    </location>
</feature>
<dbReference type="PANTHER" id="PTHR43214:SF43">
    <property type="entry name" value="TWO-COMPONENT RESPONSE REGULATOR"/>
    <property type="match status" value="1"/>
</dbReference>
<dbReference type="GO" id="GO:0003677">
    <property type="term" value="F:DNA binding"/>
    <property type="evidence" value="ECO:0007669"/>
    <property type="project" value="UniProtKB-KW"/>
</dbReference>
<dbReference type="SMART" id="SM00421">
    <property type="entry name" value="HTH_LUXR"/>
    <property type="match status" value="1"/>
</dbReference>
<feature type="domain" description="HTH luxR-type" evidence="3">
    <location>
        <begin position="140"/>
        <end position="205"/>
    </location>
</feature>
<dbReference type="OrthoDB" id="9796655at2"/>
<dbReference type="Pfam" id="PF00196">
    <property type="entry name" value="GerE"/>
    <property type="match status" value="1"/>
</dbReference>
<dbReference type="SUPFAM" id="SSF46894">
    <property type="entry name" value="C-terminal effector domain of the bipartite response regulators"/>
    <property type="match status" value="1"/>
</dbReference>
<dbReference type="Pfam" id="PF00072">
    <property type="entry name" value="Response_reg"/>
    <property type="match status" value="1"/>
</dbReference>
<dbReference type="InterPro" id="IPR000792">
    <property type="entry name" value="Tscrpt_reg_LuxR_C"/>
</dbReference>
<evidence type="ECO:0000259" key="4">
    <source>
        <dbReference type="PROSITE" id="PS50110"/>
    </source>
</evidence>
<protein>
    <submittedName>
        <fullName evidence="5">Two component transcriptional regulator, LuxR family</fullName>
    </submittedName>
</protein>
<keyword evidence="6" id="KW-1185">Reference proteome</keyword>
<accession>A0A286BQ64</accession>
<sequence length="206" mass="22785">MKIIIYDGHPLMRDGLKRLITDRGDVVVTATSDADQLLAAACSGEADLLLIDPVTLPATVLDNLRQPGEREDYLRCLVYTASESAAYLLRGASVALQGCLSKKYCAEALNEALDGLAKGKLVSLPLSSLQPDNSDRRRADKRLLNGLTRRELQILRQLGAGKSNKMIAEEMELSNKTISTYKRNIMHKMKTSNFSELIDFARRNGF</sequence>
<dbReference type="AlphaFoldDB" id="A0A286BQ64"/>
<dbReference type="GO" id="GO:0006355">
    <property type="term" value="P:regulation of DNA-templated transcription"/>
    <property type="evidence" value="ECO:0007669"/>
    <property type="project" value="InterPro"/>
</dbReference>
<dbReference type="PROSITE" id="PS50043">
    <property type="entry name" value="HTH_LUXR_2"/>
    <property type="match status" value="1"/>
</dbReference>
<dbReference type="RefSeq" id="WP_097094621.1">
    <property type="nucleotide sequence ID" value="NZ_OCMY01000001.1"/>
</dbReference>
<proteinExistence type="predicted"/>
<dbReference type="EMBL" id="OCMY01000001">
    <property type="protein sequence ID" value="SOD36292.1"/>
    <property type="molecule type" value="Genomic_DNA"/>
</dbReference>
<evidence type="ECO:0000256" key="2">
    <source>
        <dbReference type="PROSITE-ProRule" id="PRU00169"/>
    </source>
</evidence>
<keyword evidence="2" id="KW-0597">Phosphoprotein</keyword>